<comment type="subcellular location">
    <subcellularLocation>
        <location evidence="1">Secreted</location>
    </subcellularLocation>
</comment>
<dbReference type="AlphaFoldDB" id="A0A1A6HRT1"/>
<dbReference type="InterPro" id="IPR002969">
    <property type="entry name" value="ApolipopD"/>
</dbReference>
<evidence type="ECO:0000256" key="6">
    <source>
        <dbReference type="ARBA" id="ARBA00022729"/>
    </source>
</evidence>
<dbReference type="GO" id="GO:0006629">
    <property type="term" value="P:lipid metabolic process"/>
    <property type="evidence" value="ECO:0007669"/>
    <property type="project" value="TreeGrafter"/>
</dbReference>
<evidence type="ECO:0000256" key="2">
    <source>
        <dbReference type="ARBA" id="ARBA00006889"/>
    </source>
</evidence>
<keyword evidence="4" id="KW-0813">Transport</keyword>
<keyword evidence="8" id="KW-1015">Disulfide bond</keyword>
<keyword evidence="9" id="KW-0325">Glycoprotein</keyword>
<evidence type="ECO:0000256" key="4">
    <source>
        <dbReference type="ARBA" id="ARBA00022448"/>
    </source>
</evidence>
<reference evidence="14 15" key="1">
    <citation type="submission" date="2016-06" db="EMBL/GenBank/DDBJ databases">
        <title>The Draft Genome Sequence and Annotation of the Desert Woodrat Neotoma lepida.</title>
        <authorList>
            <person name="Campbell M."/>
            <person name="Oakeson K.F."/>
            <person name="Yandell M."/>
            <person name="Halpert J.R."/>
            <person name="Dearing D."/>
        </authorList>
    </citation>
    <scope>NUCLEOTIDE SEQUENCE [LARGE SCALE GENOMIC DNA]</scope>
    <source>
        <strain evidence="14">417</strain>
        <tissue evidence="14">Liver</tissue>
    </source>
</reference>
<comment type="similarity">
    <text evidence="2 12">Belongs to the calycin superfamily. Lipocalin family.</text>
</comment>
<evidence type="ECO:0000313" key="14">
    <source>
        <dbReference type="EMBL" id="OBS80720.1"/>
    </source>
</evidence>
<dbReference type="FunFam" id="2.40.128.20:FF:000003">
    <property type="entry name" value="Apolipoprotein D"/>
    <property type="match status" value="1"/>
</dbReference>
<proteinExistence type="inferred from homology"/>
<evidence type="ECO:0000256" key="11">
    <source>
        <dbReference type="ARBA" id="ARBA00058737"/>
    </source>
</evidence>
<dbReference type="PROSITE" id="PS00213">
    <property type="entry name" value="LIPOCALIN"/>
    <property type="match status" value="1"/>
</dbReference>
<comment type="caution">
    <text evidence="14">The sequence shown here is derived from an EMBL/GenBank/DDBJ whole genome shotgun (WGS) entry which is preliminary data.</text>
</comment>
<dbReference type="GO" id="GO:0042246">
    <property type="term" value="P:tissue regeneration"/>
    <property type="evidence" value="ECO:0007669"/>
    <property type="project" value="InterPro"/>
</dbReference>
<evidence type="ECO:0000256" key="1">
    <source>
        <dbReference type="ARBA" id="ARBA00004613"/>
    </source>
</evidence>
<dbReference type="Gene3D" id="2.40.128.20">
    <property type="match status" value="1"/>
</dbReference>
<keyword evidence="15" id="KW-1185">Reference proteome</keyword>
<evidence type="ECO:0000256" key="3">
    <source>
        <dbReference type="ARBA" id="ARBA00019890"/>
    </source>
</evidence>
<dbReference type="PANTHER" id="PTHR10612:SF34">
    <property type="entry name" value="APOLIPOPROTEIN D"/>
    <property type="match status" value="1"/>
</dbReference>
<dbReference type="SUPFAM" id="SSF50814">
    <property type="entry name" value="Lipocalins"/>
    <property type="match status" value="1"/>
</dbReference>
<dbReference type="PRINTS" id="PR02058">
    <property type="entry name" value="APODVERTBRTE"/>
</dbReference>
<dbReference type="GO" id="GO:0000302">
    <property type="term" value="P:response to reactive oxygen species"/>
    <property type="evidence" value="ECO:0007669"/>
    <property type="project" value="TreeGrafter"/>
</dbReference>
<dbReference type="GO" id="GO:0007420">
    <property type="term" value="P:brain development"/>
    <property type="evidence" value="ECO:0007669"/>
    <property type="project" value="InterPro"/>
</dbReference>
<dbReference type="InterPro" id="IPR012674">
    <property type="entry name" value="Calycin"/>
</dbReference>
<evidence type="ECO:0000256" key="10">
    <source>
        <dbReference type="ARBA" id="ARBA00023283"/>
    </source>
</evidence>
<evidence type="ECO:0000256" key="12">
    <source>
        <dbReference type="PIRNR" id="PIRNR036893"/>
    </source>
</evidence>
<evidence type="ECO:0000256" key="5">
    <source>
        <dbReference type="ARBA" id="ARBA00022525"/>
    </source>
</evidence>
<keyword evidence="6 12" id="KW-0732">Signal</keyword>
<comment type="subunit">
    <text evidence="12">Homodimer.</text>
</comment>
<evidence type="ECO:0000256" key="9">
    <source>
        <dbReference type="ARBA" id="ARBA00023180"/>
    </source>
</evidence>
<keyword evidence="10" id="KW-0873">Pyrrolidone carboxylic acid</keyword>
<dbReference type="InterPro" id="IPR000566">
    <property type="entry name" value="Lipocln_cytosolic_FA-bd_dom"/>
</dbReference>
<sequence>MVTMLLLLATLAGLFTAAKGQRFHLGECPSPPVQKNFDILKYLGKWYEIEKIPATFDKGDCNQANYVQMENGNIKMLNQERRPDGNMHQVEGEAKYTNLSEPAKLSVKFFELIPSTPYWILATDYVNYALVYSCSTIIWHFHVDYIWILGRHPYLPPETITYLKDILISDGIDIQTMVRTYQTNCPEFP</sequence>
<evidence type="ECO:0000313" key="15">
    <source>
        <dbReference type="Proteomes" id="UP000092124"/>
    </source>
</evidence>
<keyword evidence="7" id="KW-0446">Lipid-binding</keyword>
<dbReference type="GO" id="GO:0006869">
    <property type="term" value="P:lipid transport"/>
    <property type="evidence" value="ECO:0007669"/>
    <property type="project" value="InterPro"/>
</dbReference>
<gene>
    <name evidence="14" type="ORF">A6R68_21076</name>
</gene>
<comment type="function">
    <text evidence="11">APOD occurs in the macromolecular complex with lecithin-transport and binding of bilin. Appears to be able to transport a variety of ligands in a number of different contexts.</text>
</comment>
<dbReference type="PIRSF" id="PIRSF036893">
    <property type="entry name" value="Lipocalin_ApoD"/>
    <property type="match status" value="1"/>
</dbReference>
<dbReference type="OrthoDB" id="565904at2759"/>
<feature type="signal peptide" evidence="12">
    <location>
        <begin position="1"/>
        <end position="20"/>
    </location>
</feature>
<feature type="domain" description="Lipocalin/cytosolic fatty-acid binding" evidence="13">
    <location>
        <begin position="38"/>
        <end position="181"/>
    </location>
</feature>
<evidence type="ECO:0000256" key="8">
    <source>
        <dbReference type="ARBA" id="ARBA00023157"/>
    </source>
</evidence>
<dbReference type="InterPro" id="IPR022272">
    <property type="entry name" value="Lipocalin_CS"/>
</dbReference>
<accession>A0A1A6HRT1</accession>
<dbReference type="CDD" id="cd19437">
    <property type="entry name" value="lipocalin_apoD-like"/>
    <property type="match status" value="1"/>
</dbReference>
<dbReference type="GO" id="GO:0005576">
    <property type="term" value="C:extracellular region"/>
    <property type="evidence" value="ECO:0007669"/>
    <property type="project" value="UniProtKB-SubCell"/>
</dbReference>
<dbReference type="GO" id="GO:0015485">
    <property type="term" value="F:cholesterol binding"/>
    <property type="evidence" value="ECO:0007669"/>
    <property type="project" value="TreeGrafter"/>
</dbReference>
<dbReference type="STRING" id="56216.A0A1A6HRT1"/>
<protein>
    <recommendedName>
        <fullName evidence="3 12">Apolipoprotein D</fullName>
        <shortName evidence="12">Apo-D</shortName>
    </recommendedName>
</protein>
<feature type="chain" id="PRO_5013437734" description="Apolipoprotein D" evidence="12">
    <location>
        <begin position="21"/>
        <end position="189"/>
    </location>
</feature>
<name>A0A1A6HRT1_NEOLE</name>
<dbReference type="PRINTS" id="PR01219">
    <property type="entry name" value="APOLIPOPROTD"/>
</dbReference>
<organism evidence="14 15">
    <name type="scientific">Neotoma lepida</name>
    <name type="common">Desert woodrat</name>
    <dbReference type="NCBI Taxonomy" id="56216"/>
    <lineage>
        <taxon>Eukaryota</taxon>
        <taxon>Metazoa</taxon>
        <taxon>Chordata</taxon>
        <taxon>Craniata</taxon>
        <taxon>Vertebrata</taxon>
        <taxon>Euteleostomi</taxon>
        <taxon>Mammalia</taxon>
        <taxon>Eutheria</taxon>
        <taxon>Euarchontoglires</taxon>
        <taxon>Glires</taxon>
        <taxon>Rodentia</taxon>
        <taxon>Myomorpha</taxon>
        <taxon>Muroidea</taxon>
        <taxon>Cricetidae</taxon>
        <taxon>Neotominae</taxon>
        <taxon>Neotoma</taxon>
    </lineage>
</organism>
<dbReference type="Pfam" id="PF08212">
    <property type="entry name" value="Lipocalin_2"/>
    <property type="match status" value="1"/>
</dbReference>
<dbReference type="InterPro" id="IPR026222">
    <property type="entry name" value="ApoD_vertbrte"/>
</dbReference>
<dbReference type="GO" id="GO:0005737">
    <property type="term" value="C:cytoplasm"/>
    <property type="evidence" value="ECO:0007669"/>
    <property type="project" value="TreeGrafter"/>
</dbReference>
<dbReference type="EMBL" id="LZPO01017321">
    <property type="protein sequence ID" value="OBS80720.1"/>
    <property type="molecule type" value="Genomic_DNA"/>
</dbReference>
<dbReference type="PANTHER" id="PTHR10612">
    <property type="entry name" value="APOLIPOPROTEIN D"/>
    <property type="match status" value="1"/>
</dbReference>
<keyword evidence="5" id="KW-0964">Secreted</keyword>
<evidence type="ECO:0000259" key="13">
    <source>
        <dbReference type="Pfam" id="PF08212"/>
    </source>
</evidence>
<dbReference type="Proteomes" id="UP000092124">
    <property type="component" value="Unassembled WGS sequence"/>
</dbReference>
<evidence type="ECO:0000256" key="7">
    <source>
        <dbReference type="ARBA" id="ARBA00023121"/>
    </source>
</evidence>
<dbReference type="InterPro" id="IPR022271">
    <property type="entry name" value="Lipocalin_ApoD"/>
</dbReference>